<protein>
    <recommendedName>
        <fullName evidence="11">Regulatory protein MsrR</fullName>
    </recommendedName>
</protein>
<dbReference type="InterPro" id="IPR050922">
    <property type="entry name" value="LytR/CpsA/Psr_CW_biosynth"/>
</dbReference>
<evidence type="ECO:0000256" key="11">
    <source>
        <dbReference type="ARBA" id="ARBA00040752"/>
    </source>
</evidence>
<evidence type="ECO:0000256" key="7">
    <source>
        <dbReference type="ARBA" id="ARBA00023015"/>
    </source>
</evidence>
<evidence type="ECO:0000256" key="2">
    <source>
        <dbReference type="ARBA" id="ARBA00006068"/>
    </source>
</evidence>
<dbReference type="NCBIfam" id="TIGR00350">
    <property type="entry name" value="lytR_cpsA_psr"/>
    <property type="match status" value="1"/>
</dbReference>
<dbReference type="Gene3D" id="3.40.630.190">
    <property type="entry name" value="LCP protein"/>
    <property type="match status" value="1"/>
</dbReference>
<evidence type="ECO:0000256" key="6">
    <source>
        <dbReference type="ARBA" id="ARBA00022989"/>
    </source>
</evidence>
<evidence type="ECO:0000256" key="5">
    <source>
        <dbReference type="ARBA" id="ARBA00022968"/>
    </source>
</evidence>
<dbReference type="RefSeq" id="WP_136136503.1">
    <property type="nucleotide sequence ID" value="NZ_SDGV01000011.1"/>
</dbReference>
<evidence type="ECO:0000313" key="15">
    <source>
        <dbReference type="EMBL" id="THB61491.1"/>
    </source>
</evidence>
<organism evidence="15 16">
    <name type="scientific">Vagococcus silagei</name>
    <dbReference type="NCBI Taxonomy" id="2508885"/>
    <lineage>
        <taxon>Bacteria</taxon>
        <taxon>Bacillati</taxon>
        <taxon>Bacillota</taxon>
        <taxon>Bacilli</taxon>
        <taxon>Lactobacillales</taxon>
        <taxon>Enterococcaceae</taxon>
        <taxon>Vagococcus</taxon>
    </lineage>
</organism>
<evidence type="ECO:0000256" key="1">
    <source>
        <dbReference type="ARBA" id="ARBA00004401"/>
    </source>
</evidence>
<dbReference type="Pfam" id="PF03816">
    <property type="entry name" value="LytR_cpsA_psr"/>
    <property type="match status" value="1"/>
</dbReference>
<dbReference type="PANTHER" id="PTHR33392">
    <property type="entry name" value="POLYISOPRENYL-TEICHOIC ACID--PEPTIDOGLYCAN TEICHOIC ACID TRANSFERASE TAGU"/>
    <property type="match status" value="1"/>
</dbReference>
<feature type="region of interest" description="Disordered" evidence="12">
    <location>
        <begin position="1"/>
        <end position="30"/>
    </location>
</feature>
<feature type="transmembrane region" description="Helical" evidence="13">
    <location>
        <begin position="39"/>
        <end position="59"/>
    </location>
</feature>
<dbReference type="PANTHER" id="PTHR33392:SF8">
    <property type="entry name" value="REGULATORY PROTEIN MSRR"/>
    <property type="match status" value="1"/>
</dbReference>
<keyword evidence="6 13" id="KW-1133">Transmembrane helix</keyword>
<comment type="similarity">
    <text evidence="2">Belongs to the LytR/CpsA/Psr (LCP) family.</text>
</comment>
<dbReference type="GO" id="GO:0005886">
    <property type="term" value="C:plasma membrane"/>
    <property type="evidence" value="ECO:0007669"/>
    <property type="project" value="UniProtKB-SubCell"/>
</dbReference>
<evidence type="ECO:0000256" key="9">
    <source>
        <dbReference type="ARBA" id="ARBA00023163"/>
    </source>
</evidence>
<gene>
    <name evidence="15" type="ORF">ESZ54_04545</name>
</gene>
<evidence type="ECO:0000256" key="4">
    <source>
        <dbReference type="ARBA" id="ARBA00022692"/>
    </source>
</evidence>
<proteinExistence type="inferred from homology"/>
<keyword evidence="5" id="KW-0735">Signal-anchor</keyword>
<sequence>MAQMTRMDRHKKEEQPVEHELPQKEKKPKKVKRKKRRGFFFYLFLILIIILLGSGIGYAKGYFSAKADQKNAPKQEIEFNGQPASNGRTNVLILGSDSRGEDQGRADTIMVASYSTHDKTPKLMSIMRDTYVSIPMDNQEIQQNKINAAYAFGGAEKMRQTITNNFGIPIQYYAVVNFKSFPIIIDTLVPSGLSIDAEKTLDVEGTTIQQGPQKLNGNQALAYARFRKDEEGDFGRVRRQQQVMTTIMKDALKPTNLWRVPEVTGTALGYTDTNIPFTNLSKISASYLFSKHQPMEILTVPVKDSYVDSYYDHAGSVLEINVEQNKQAIQNFLQ</sequence>
<dbReference type="AlphaFoldDB" id="A0A4S3B354"/>
<evidence type="ECO:0000256" key="12">
    <source>
        <dbReference type="SAM" id="MobiDB-lite"/>
    </source>
</evidence>
<dbReference type="EMBL" id="SDGV01000011">
    <property type="protein sequence ID" value="THB61491.1"/>
    <property type="molecule type" value="Genomic_DNA"/>
</dbReference>
<evidence type="ECO:0000256" key="10">
    <source>
        <dbReference type="ARBA" id="ARBA00037178"/>
    </source>
</evidence>
<accession>A0A4S3B354</accession>
<keyword evidence="3" id="KW-1003">Cell membrane</keyword>
<comment type="function">
    <text evidence="10">Involved in SarA attenuation. Affects resistance to oxacillin and teicoplanin, as well as the synthesis of virulence factors.</text>
</comment>
<keyword evidence="8 13" id="KW-0472">Membrane</keyword>
<evidence type="ECO:0000256" key="8">
    <source>
        <dbReference type="ARBA" id="ARBA00023136"/>
    </source>
</evidence>
<dbReference type="OrthoDB" id="9782542at2"/>
<feature type="compositionally biased region" description="Basic and acidic residues" evidence="12">
    <location>
        <begin position="1"/>
        <end position="25"/>
    </location>
</feature>
<evidence type="ECO:0000256" key="13">
    <source>
        <dbReference type="SAM" id="Phobius"/>
    </source>
</evidence>
<keyword evidence="16" id="KW-1185">Reference proteome</keyword>
<evidence type="ECO:0000256" key="3">
    <source>
        <dbReference type="ARBA" id="ARBA00022475"/>
    </source>
</evidence>
<evidence type="ECO:0000259" key="14">
    <source>
        <dbReference type="Pfam" id="PF03816"/>
    </source>
</evidence>
<name>A0A4S3B354_9ENTE</name>
<keyword evidence="7" id="KW-0805">Transcription regulation</keyword>
<keyword evidence="9" id="KW-0804">Transcription</keyword>
<dbReference type="Proteomes" id="UP000310506">
    <property type="component" value="Unassembled WGS sequence"/>
</dbReference>
<comment type="caution">
    <text evidence="15">The sequence shown here is derived from an EMBL/GenBank/DDBJ whole genome shotgun (WGS) entry which is preliminary data.</text>
</comment>
<comment type="subcellular location">
    <subcellularLocation>
        <location evidence="1">Cell membrane</location>
        <topology evidence="1">Single-pass type II membrane protein</topology>
    </subcellularLocation>
</comment>
<dbReference type="InterPro" id="IPR004474">
    <property type="entry name" value="LytR_CpsA_psr"/>
</dbReference>
<reference evidence="15 16" key="1">
    <citation type="submission" date="2019-01" db="EMBL/GenBank/DDBJ databases">
        <title>Vagococcus silagei sp. nov. isolated from brewer's grain.</title>
        <authorList>
            <person name="Guu J.-R."/>
        </authorList>
    </citation>
    <scope>NUCLEOTIDE SEQUENCE [LARGE SCALE GENOMIC DNA]</scope>
    <source>
        <strain evidence="15 16">2B-2</strain>
    </source>
</reference>
<keyword evidence="4 13" id="KW-0812">Transmembrane</keyword>
<evidence type="ECO:0000313" key="16">
    <source>
        <dbReference type="Proteomes" id="UP000310506"/>
    </source>
</evidence>
<feature type="domain" description="Cell envelope-related transcriptional attenuator" evidence="14">
    <location>
        <begin position="105"/>
        <end position="251"/>
    </location>
</feature>